<dbReference type="EMBL" id="BMER01000001">
    <property type="protein sequence ID" value="GGG84918.1"/>
    <property type="molecule type" value="Genomic_DNA"/>
</dbReference>
<name>A0A917HPI8_9SPHI</name>
<evidence type="ECO:0000313" key="2">
    <source>
        <dbReference type="Proteomes" id="UP000660862"/>
    </source>
</evidence>
<proteinExistence type="predicted"/>
<evidence type="ECO:0000313" key="1">
    <source>
        <dbReference type="EMBL" id="GGG84918.1"/>
    </source>
</evidence>
<sequence>MNMISATFRAFRAVDEPKSCASFIEGHRKVLEIYGITMITSNKPLWTNHKNTYVVLVESKIDGRLFGGARLQIADEELMLPIEEAVGKVDTKIHDLVKQHSEKHLTAELCGLWNSREVAGYGIGSAHLTKAIIVLARKLNVKTLFALCAPATVRMGGRAGFVIERALGNDGFFNYPKLDLVATAMVIRDVNELSHATEDNQLFVKEFDKNPTQDRIERGPKGEIMIAYDLSLDKV</sequence>
<dbReference type="RefSeq" id="WP_188505520.1">
    <property type="nucleotide sequence ID" value="NZ_BMER01000001.1"/>
</dbReference>
<gene>
    <name evidence="1" type="ORF">GCM10007415_17780</name>
</gene>
<dbReference type="AlphaFoldDB" id="A0A917HPI8"/>
<dbReference type="InterPro" id="IPR016181">
    <property type="entry name" value="Acyl_CoA_acyltransferase"/>
</dbReference>
<protein>
    <submittedName>
        <fullName evidence="1">Uncharacterized protein</fullName>
    </submittedName>
</protein>
<dbReference type="SUPFAM" id="SSF55729">
    <property type="entry name" value="Acyl-CoA N-acyltransferases (Nat)"/>
    <property type="match status" value="1"/>
</dbReference>
<reference evidence="1" key="1">
    <citation type="journal article" date="2014" name="Int. J. Syst. Evol. Microbiol.">
        <title>Complete genome sequence of Corynebacterium casei LMG S-19264T (=DSM 44701T), isolated from a smear-ripened cheese.</title>
        <authorList>
            <consortium name="US DOE Joint Genome Institute (JGI-PGF)"/>
            <person name="Walter F."/>
            <person name="Albersmeier A."/>
            <person name="Kalinowski J."/>
            <person name="Ruckert C."/>
        </authorList>
    </citation>
    <scope>NUCLEOTIDE SEQUENCE</scope>
    <source>
        <strain evidence="1">CGMCC 1.12195</strain>
    </source>
</reference>
<accession>A0A917HPI8</accession>
<comment type="caution">
    <text evidence="1">The sequence shown here is derived from an EMBL/GenBank/DDBJ whole genome shotgun (WGS) entry which is preliminary data.</text>
</comment>
<keyword evidence="2" id="KW-1185">Reference proteome</keyword>
<organism evidence="1 2">
    <name type="scientific">Parapedobacter pyrenivorans</name>
    <dbReference type="NCBI Taxonomy" id="1305674"/>
    <lineage>
        <taxon>Bacteria</taxon>
        <taxon>Pseudomonadati</taxon>
        <taxon>Bacteroidota</taxon>
        <taxon>Sphingobacteriia</taxon>
        <taxon>Sphingobacteriales</taxon>
        <taxon>Sphingobacteriaceae</taxon>
        <taxon>Parapedobacter</taxon>
    </lineage>
</organism>
<dbReference type="Proteomes" id="UP000660862">
    <property type="component" value="Unassembled WGS sequence"/>
</dbReference>
<reference evidence="1" key="2">
    <citation type="submission" date="2020-09" db="EMBL/GenBank/DDBJ databases">
        <authorList>
            <person name="Sun Q."/>
            <person name="Zhou Y."/>
        </authorList>
    </citation>
    <scope>NUCLEOTIDE SEQUENCE</scope>
    <source>
        <strain evidence="1">CGMCC 1.12195</strain>
    </source>
</reference>